<feature type="region of interest" description="Disordered" evidence="1">
    <location>
        <begin position="1"/>
        <end position="29"/>
    </location>
</feature>
<sequence>MTAATAVDPAGGNADPIAPAGPSPDDHHATHRRLLRRETHVSRSGAVVVAMLIALVLAAAAVFAGALVLLDQNVLGVDPRAVVDAALAAPDGLDTTIVIGIGAVVALIGLVLLLQGILPQRRPRHVMSSDRLAVVVDDEVLASAAARAARSATRLGADAAVGTVGRRTVDVVLRPAAGVDVPAVAATEAVEREFVAIDAQPPLAARVRVQPTGRVDG</sequence>
<proteinExistence type="predicted"/>
<dbReference type="KEGG" id="cpoi:OE229_05380"/>
<evidence type="ECO:0000256" key="1">
    <source>
        <dbReference type="SAM" id="MobiDB-lite"/>
    </source>
</evidence>
<gene>
    <name evidence="3" type="ORF">OE229_05380</name>
</gene>
<evidence type="ECO:0000313" key="4">
    <source>
        <dbReference type="Proteomes" id="UP001062223"/>
    </source>
</evidence>
<dbReference type="AlphaFoldDB" id="A0A9Q9PB83"/>
<reference evidence="3" key="1">
    <citation type="submission" date="2022-09" db="EMBL/GenBank/DDBJ databases">
        <title>Taxonomy of Curtobacterium flaccumfaciens.</title>
        <authorList>
            <person name="Osdaghi E."/>
            <person name="Taghavi S.M."/>
            <person name="Hamidizade M."/>
            <person name="Abachi H."/>
            <person name="Fazliarab A."/>
            <person name="Baeyen S."/>
            <person name="Portier P."/>
            <person name="Van Vaerenbergh J."/>
            <person name="Jacques M.-A."/>
        </authorList>
    </citation>
    <scope>NUCLEOTIDE SEQUENCE</scope>
    <source>
        <strain evidence="3">AGQB46</strain>
    </source>
</reference>
<evidence type="ECO:0000313" key="3">
    <source>
        <dbReference type="EMBL" id="UYC81896.1"/>
    </source>
</evidence>
<protein>
    <recommendedName>
        <fullName evidence="5">DNA/RNA endonuclease G</fullName>
    </recommendedName>
</protein>
<name>A0A9Q9PB83_9MICO</name>
<dbReference type="RefSeq" id="WP_262136827.1">
    <property type="nucleotide sequence ID" value="NZ_CP106879.1"/>
</dbReference>
<keyword evidence="2" id="KW-0472">Membrane</keyword>
<evidence type="ECO:0008006" key="5">
    <source>
        <dbReference type="Google" id="ProtNLM"/>
    </source>
</evidence>
<accession>A0A9Q9PB83</accession>
<feature type="transmembrane region" description="Helical" evidence="2">
    <location>
        <begin position="46"/>
        <end position="70"/>
    </location>
</feature>
<evidence type="ECO:0000256" key="2">
    <source>
        <dbReference type="SAM" id="Phobius"/>
    </source>
</evidence>
<dbReference type="EMBL" id="CP106879">
    <property type="protein sequence ID" value="UYC81896.1"/>
    <property type="molecule type" value="Genomic_DNA"/>
</dbReference>
<keyword evidence="2" id="KW-1133">Transmembrane helix</keyword>
<organism evidence="3 4">
    <name type="scientific">Curtobacterium poinsettiae</name>
    <dbReference type="NCBI Taxonomy" id="159612"/>
    <lineage>
        <taxon>Bacteria</taxon>
        <taxon>Bacillati</taxon>
        <taxon>Actinomycetota</taxon>
        <taxon>Actinomycetes</taxon>
        <taxon>Micrococcales</taxon>
        <taxon>Microbacteriaceae</taxon>
        <taxon>Curtobacterium</taxon>
    </lineage>
</organism>
<feature type="transmembrane region" description="Helical" evidence="2">
    <location>
        <begin position="97"/>
        <end position="118"/>
    </location>
</feature>
<dbReference type="Proteomes" id="UP001062223">
    <property type="component" value="Chromosome"/>
</dbReference>
<keyword evidence="2" id="KW-0812">Transmembrane</keyword>